<evidence type="ECO:0000256" key="1">
    <source>
        <dbReference type="ARBA" id="ARBA00012417"/>
    </source>
</evidence>
<comment type="caution">
    <text evidence="8">The sequence shown here is derived from an EMBL/GenBank/DDBJ whole genome shotgun (WGS) entry which is preliminary data.</text>
</comment>
<sequence length="1026" mass="117324">MFGQLQIKSAYSFGKSTILINELIKEAKTKHIDALGLCDENNMYGIFEFYTACKKNNIRPIMGVEASVEIEGEIYPFILIARDDVGYKDLVRIVSDINLNPDRCILLKSLSIYKEHLYIISGSDEGIIERLLLKDMEQEAAMYMKLFKKLFKDGYYVMIQNHGEQYQKRLNERLIALSQYAQVKVVCSNDIRYLRPEEAMSADLLEASKMGRVLDIHYRPSNNQRYLKSEQEMQSLFSQEIILNTAQMMESIKASIPSGEMNLPNYPAPHNAPKDLYLKQLCIVGLKKRFKGKIIPDQYRERLKYELKIIHSMGYDDYFLIVYDYVHYAKTHHILVGPGRGSAAGSLVAYVLGITNIDPLVYDLFFERFLNPERISMPDIDIDFQDNRRDEVVSYVIEKYGQEHVASIVTFSTYGPRVAIKDIGKVMNVPLPKLERIAKMIPTGPKNKKSIASMYHESSSFMNAINKDPALRELIGPMSIIEYLPRNISMHAAGIVLSTRPLREVVPLVIGPSQMIMTQYSKDYIEDAGLLKMDFLGLKNLTMIDYILKDIYQETGETLHLNHLPLDDQKTYDLLSRADTYGVFQLESSGMRNLLRQMRPRTFLDIVDAIALYRPGPMENIPAYLENKENKKNIRYLTSELEPILKSTYGIMIYQEQIMQIARNIAGFSLGKADGIRKAVSYKNKETMLSLKQDFIDGAINKGFSKKTASDIFSLIERFANYGFNKSHSVAYGYVAYQLAYLKANYPLYFFASILSNEASSLNTKLHVIDEAKKYDVKILKPSINHSSSRFIVENGGIRFSLTAVKNVGYAAYKLIEEERSKGLFESFSDFLSRIENKRISQLTIDSLIDAGAFDEFESNRAYLKKNMETLMEFAHLKASLGVSEEPILHPIKESVGQRLEKEKEVLGFYLSAHPLTHIKKTLEKKNHLTIIDIKDIEEYINQEILLLGIISRIKVITDKKGNEMAFLSISDDTGETESVCFSSSYMRFSEDPARPLEKGHTVLMKVRISVKDRLSVILNDIKKVR</sequence>
<keyword evidence="4" id="KW-0235">DNA replication</keyword>
<evidence type="ECO:0000256" key="4">
    <source>
        <dbReference type="ARBA" id="ARBA00022705"/>
    </source>
</evidence>
<dbReference type="PANTHER" id="PTHR32294:SF0">
    <property type="entry name" value="DNA POLYMERASE III SUBUNIT ALPHA"/>
    <property type="match status" value="1"/>
</dbReference>
<dbReference type="Gene3D" id="3.20.20.140">
    <property type="entry name" value="Metal-dependent hydrolases"/>
    <property type="match status" value="1"/>
</dbReference>
<dbReference type="InterPro" id="IPR040982">
    <property type="entry name" value="DNA_pol3_finger"/>
</dbReference>
<dbReference type="PATRIC" id="fig|999415.3.peg.609"/>
<evidence type="ECO:0000259" key="7">
    <source>
        <dbReference type="SMART" id="SM00481"/>
    </source>
</evidence>
<dbReference type="RefSeq" id="WP_004801909.1">
    <property type="nucleotide sequence ID" value="NZ_AUGJ01000003.1"/>
</dbReference>
<evidence type="ECO:0000313" key="8">
    <source>
        <dbReference type="EMBL" id="EMD17048.1"/>
    </source>
</evidence>
<evidence type="ECO:0000256" key="6">
    <source>
        <dbReference type="ARBA" id="ARBA00049244"/>
    </source>
</evidence>
<organism evidence="8 9">
    <name type="scientific">Eggerthia catenaformis OT 569 = DSM 20559</name>
    <dbReference type="NCBI Taxonomy" id="999415"/>
    <lineage>
        <taxon>Bacteria</taxon>
        <taxon>Bacillati</taxon>
        <taxon>Bacillota</taxon>
        <taxon>Erysipelotrichia</taxon>
        <taxon>Erysipelotrichales</taxon>
        <taxon>Coprobacillaceae</taxon>
        <taxon>Eggerthia</taxon>
    </lineage>
</organism>
<proteinExistence type="predicted"/>
<evidence type="ECO:0000313" key="9">
    <source>
        <dbReference type="Proteomes" id="UP000011758"/>
    </source>
</evidence>
<dbReference type="NCBIfam" id="TIGR00594">
    <property type="entry name" value="polc"/>
    <property type="match status" value="1"/>
</dbReference>
<protein>
    <recommendedName>
        <fullName evidence="1">DNA-directed DNA polymerase</fullName>
        <ecNumber evidence="1">2.7.7.7</ecNumber>
    </recommendedName>
</protein>
<dbReference type="eggNOG" id="COG0587">
    <property type="taxonomic scope" value="Bacteria"/>
</dbReference>
<dbReference type="EMBL" id="AGEJ01000011">
    <property type="protein sequence ID" value="EMD17048.1"/>
    <property type="molecule type" value="Genomic_DNA"/>
</dbReference>
<dbReference type="CDD" id="cd04485">
    <property type="entry name" value="DnaE_OBF"/>
    <property type="match status" value="1"/>
</dbReference>
<keyword evidence="5" id="KW-0239">DNA-directed DNA polymerase</keyword>
<keyword evidence="3" id="KW-0548">Nucleotidyltransferase</keyword>
<dbReference type="GO" id="GO:0008408">
    <property type="term" value="F:3'-5' exonuclease activity"/>
    <property type="evidence" value="ECO:0007669"/>
    <property type="project" value="InterPro"/>
</dbReference>
<dbReference type="InterPro" id="IPR003141">
    <property type="entry name" value="Pol/His_phosphatase_N"/>
</dbReference>
<dbReference type="InterPro" id="IPR011708">
    <property type="entry name" value="DNA_pol3_alpha_NTPase_dom"/>
</dbReference>
<evidence type="ECO:0000256" key="3">
    <source>
        <dbReference type="ARBA" id="ARBA00022695"/>
    </source>
</evidence>
<dbReference type="InterPro" id="IPR004805">
    <property type="entry name" value="DnaE2/DnaE/PolC"/>
</dbReference>
<dbReference type="OrthoDB" id="9803237at2"/>
<gene>
    <name evidence="8" type="ORF">HMPREF9943_00611</name>
</gene>
<dbReference type="STRING" id="999415.HMPREF9943_00611"/>
<feature type="domain" description="Polymerase/histidinol phosphatase N-terminal" evidence="7">
    <location>
        <begin position="3"/>
        <end position="70"/>
    </location>
</feature>
<evidence type="ECO:0000256" key="2">
    <source>
        <dbReference type="ARBA" id="ARBA00022679"/>
    </source>
</evidence>
<name>M2NFS2_9FIRM</name>
<dbReference type="NCBIfam" id="NF004226">
    <property type="entry name" value="PRK05673.1"/>
    <property type="match status" value="1"/>
</dbReference>
<dbReference type="GO" id="GO:0003887">
    <property type="term" value="F:DNA-directed DNA polymerase activity"/>
    <property type="evidence" value="ECO:0007669"/>
    <property type="project" value="UniProtKB-KW"/>
</dbReference>
<evidence type="ECO:0000256" key="5">
    <source>
        <dbReference type="ARBA" id="ARBA00022932"/>
    </source>
</evidence>
<dbReference type="InterPro" id="IPR029460">
    <property type="entry name" value="DNAPol_HHH"/>
</dbReference>
<dbReference type="Pfam" id="PF07733">
    <property type="entry name" value="DNA_pol3_alpha"/>
    <property type="match status" value="1"/>
</dbReference>
<dbReference type="Pfam" id="PF14579">
    <property type="entry name" value="HHH_6"/>
    <property type="match status" value="1"/>
</dbReference>
<keyword evidence="9" id="KW-1185">Reference proteome</keyword>
<comment type="catalytic activity">
    <reaction evidence="6">
        <text>DNA(n) + a 2'-deoxyribonucleoside 5'-triphosphate = DNA(n+1) + diphosphate</text>
        <dbReference type="Rhea" id="RHEA:22508"/>
        <dbReference type="Rhea" id="RHEA-COMP:17339"/>
        <dbReference type="Rhea" id="RHEA-COMP:17340"/>
        <dbReference type="ChEBI" id="CHEBI:33019"/>
        <dbReference type="ChEBI" id="CHEBI:61560"/>
        <dbReference type="ChEBI" id="CHEBI:173112"/>
        <dbReference type="EC" id="2.7.7.7"/>
    </reaction>
</comment>
<dbReference type="Pfam" id="PF02811">
    <property type="entry name" value="PHP"/>
    <property type="match status" value="1"/>
</dbReference>
<dbReference type="Pfam" id="PF17657">
    <property type="entry name" value="DNA_pol3_finger"/>
    <property type="match status" value="1"/>
</dbReference>
<dbReference type="Gene3D" id="1.10.150.870">
    <property type="match status" value="1"/>
</dbReference>
<dbReference type="EC" id="2.7.7.7" evidence="1"/>
<dbReference type="Gene3D" id="1.10.10.1600">
    <property type="entry name" value="Bacterial DNA polymerase III alpha subunit, thumb domain"/>
    <property type="match status" value="1"/>
</dbReference>
<dbReference type="SMART" id="SM00481">
    <property type="entry name" value="POLIIIAc"/>
    <property type="match status" value="1"/>
</dbReference>
<keyword evidence="2" id="KW-0808">Transferase</keyword>
<dbReference type="PANTHER" id="PTHR32294">
    <property type="entry name" value="DNA POLYMERASE III SUBUNIT ALPHA"/>
    <property type="match status" value="1"/>
</dbReference>
<dbReference type="Proteomes" id="UP000011758">
    <property type="component" value="Unassembled WGS sequence"/>
</dbReference>
<dbReference type="AlphaFoldDB" id="M2NFS2"/>
<dbReference type="BioCyc" id="ECAT999415-HMP:GTTI-632-MONOMER"/>
<reference evidence="8 9" key="1">
    <citation type="submission" date="2013-02" db="EMBL/GenBank/DDBJ databases">
        <title>The Genome Sequence of Lactobacillus catenaformis F0143.</title>
        <authorList>
            <consortium name="The Broad Institute Genome Sequencing Platform"/>
            <person name="Earl A."/>
            <person name="Ward D."/>
            <person name="Feldgarden M."/>
            <person name="Gevers D."/>
            <person name="Izard J."/>
            <person name="Blanton J.M."/>
            <person name="Mathney J."/>
            <person name="Dewhirst F.E."/>
            <person name="Young S.K."/>
            <person name="Zeng Q."/>
            <person name="Gargeya S."/>
            <person name="Fitzgerald M."/>
            <person name="Haas B."/>
            <person name="Abouelleil A."/>
            <person name="Alvarado L."/>
            <person name="Arachchi H.M."/>
            <person name="Berlin A."/>
            <person name="Chapman S.B."/>
            <person name="Gearin G."/>
            <person name="Goldberg J."/>
            <person name="Griggs A."/>
            <person name="Gujja S."/>
            <person name="Hansen M."/>
            <person name="Heiman D."/>
            <person name="Howarth C."/>
            <person name="Larimer J."/>
            <person name="Lui A."/>
            <person name="MacDonald P.J.P."/>
            <person name="McCowen C."/>
            <person name="Montmayeur A."/>
            <person name="Murphy C."/>
            <person name="Neiman D."/>
            <person name="Pearson M."/>
            <person name="Priest M."/>
            <person name="Roberts A."/>
            <person name="Saif S."/>
            <person name="Shea T."/>
            <person name="Sisk P."/>
            <person name="Stolte C."/>
            <person name="Sykes S."/>
            <person name="Wortman J."/>
            <person name="Nusbaum C."/>
            <person name="Birren B."/>
        </authorList>
    </citation>
    <scope>NUCLEOTIDE SEQUENCE [LARGE SCALE GENOMIC DNA]</scope>
    <source>
        <strain evidence="8 9">OT 569</strain>
    </source>
</reference>
<dbReference type="InterPro" id="IPR041931">
    <property type="entry name" value="DNA_pol3_alpha_thumb_dom"/>
</dbReference>
<dbReference type="InterPro" id="IPR016195">
    <property type="entry name" value="Pol/histidinol_Pase-like"/>
</dbReference>
<accession>M2NFS2</accession>
<dbReference type="InterPro" id="IPR004013">
    <property type="entry name" value="PHP_dom"/>
</dbReference>
<dbReference type="SUPFAM" id="SSF89550">
    <property type="entry name" value="PHP domain-like"/>
    <property type="match status" value="1"/>
</dbReference>
<dbReference type="GO" id="GO:0006260">
    <property type="term" value="P:DNA replication"/>
    <property type="evidence" value="ECO:0007669"/>
    <property type="project" value="UniProtKB-KW"/>
</dbReference>